<accession>A0AAQ3SKJ7</accession>
<dbReference type="Proteomes" id="UP001341281">
    <property type="component" value="Chromosome 01"/>
</dbReference>
<dbReference type="InterPro" id="IPR038925">
    <property type="entry name" value="At3g17800-like"/>
</dbReference>
<name>A0AAQ3SKJ7_PASNO</name>
<evidence type="ECO:0000256" key="1">
    <source>
        <dbReference type="SAM" id="MobiDB-lite"/>
    </source>
</evidence>
<feature type="compositionally biased region" description="Low complexity" evidence="1">
    <location>
        <begin position="76"/>
        <end position="87"/>
    </location>
</feature>
<dbReference type="AlphaFoldDB" id="A0AAQ3SKJ7"/>
<evidence type="ECO:0000313" key="2">
    <source>
        <dbReference type="EMBL" id="WVZ52293.1"/>
    </source>
</evidence>
<reference evidence="2 3" key="1">
    <citation type="submission" date="2024-02" db="EMBL/GenBank/DDBJ databases">
        <title>High-quality chromosome-scale genome assembly of Pensacola bahiagrass (Paspalum notatum Flugge var. saurae).</title>
        <authorList>
            <person name="Vega J.M."/>
            <person name="Podio M."/>
            <person name="Orjuela J."/>
            <person name="Siena L.A."/>
            <person name="Pessino S.C."/>
            <person name="Combes M.C."/>
            <person name="Mariac C."/>
            <person name="Albertini E."/>
            <person name="Pupilli F."/>
            <person name="Ortiz J.P.A."/>
            <person name="Leblanc O."/>
        </authorList>
    </citation>
    <scope>NUCLEOTIDE SEQUENCE [LARGE SCALE GENOMIC DNA]</scope>
    <source>
        <strain evidence="2">R1</strain>
        <tissue evidence="2">Leaf</tissue>
    </source>
</reference>
<dbReference type="PANTHER" id="PTHR31808:SF9">
    <property type="entry name" value="F21O3.2 PROTEIN"/>
    <property type="match status" value="1"/>
</dbReference>
<sequence>MAALRPRTAVASASLRPAFRRGACRASGAVFGHYPSWQLQRGLLFSTRAFRINKEEGFIGSQNQNDQEGILQKQGSRAAARASKPSSTVHPKIAARATSKSQASDDPPLSGNISDWRSKSSTKRFRGIVACAKSYDSEFESVDAPLEPQTWEGSFLCGLLKNLPHIFLAAAAKQLQELSNQREDTLSRWEHSIGSKEDFLHSNQVMELLKKPTKPTTLGNNSVLSLTTGAGDRGLALGGPRDQVIAEEDIVAESRVLGVGTPCPVCVRVRSKGLGQRGAEVKACRERTLHIAQDVLDQGKVRLAQVRHEETKIRTSQSLVLESASKTPILRGVGEGRAISGI</sequence>
<organism evidence="2 3">
    <name type="scientific">Paspalum notatum var. saurae</name>
    <dbReference type="NCBI Taxonomy" id="547442"/>
    <lineage>
        <taxon>Eukaryota</taxon>
        <taxon>Viridiplantae</taxon>
        <taxon>Streptophyta</taxon>
        <taxon>Embryophyta</taxon>
        <taxon>Tracheophyta</taxon>
        <taxon>Spermatophyta</taxon>
        <taxon>Magnoliopsida</taxon>
        <taxon>Liliopsida</taxon>
        <taxon>Poales</taxon>
        <taxon>Poaceae</taxon>
        <taxon>PACMAD clade</taxon>
        <taxon>Panicoideae</taxon>
        <taxon>Andropogonodae</taxon>
        <taxon>Paspaleae</taxon>
        <taxon>Paspalinae</taxon>
        <taxon>Paspalum</taxon>
    </lineage>
</organism>
<evidence type="ECO:0000313" key="3">
    <source>
        <dbReference type="Proteomes" id="UP001341281"/>
    </source>
</evidence>
<dbReference type="EMBL" id="CP144745">
    <property type="protein sequence ID" value="WVZ52293.1"/>
    <property type="molecule type" value="Genomic_DNA"/>
</dbReference>
<proteinExistence type="predicted"/>
<gene>
    <name evidence="2" type="ORF">U9M48_003369</name>
</gene>
<protein>
    <submittedName>
        <fullName evidence="2">Uncharacterized protein</fullName>
    </submittedName>
</protein>
<feature type="region of interest" description="Disordered" evidence="1">
    <location>
        <begin position="61"/>
        <end position="116"/>
    </location>
</feature>
<keyword evidence="3" id="KW-1185">Reference proteome</keyword>
<dbReference type="PANTHER" id="PTHR31808">
    <property type="entry name" value="EXPRESSED PROTEIN"/>
    <property type="match status" value="1"/>
</dbReference>